<dbReference type="PANTHER" id="PTHR43767">
    <property type="entry name" value="LONG-CHAIN-FATTY-ACID--COA LIGASE"/>
    <property type="match status" value="1"/>
</dbReference>
<feature type="domain" description="AMP-binding enzyme C-terminal" evidence="2">
    <location>
        <begin position="432"/>
        <end position="506"/>
    </location>
</feature>
<sequence>MQETQAPSNEERTYIEHILEAWDRDPEAEALVQGTVRISRAEARDALFRIGNALRAEGLVPGDAVGLFLANRPEGVLAQLAVHLIGCHVVFLPPEPGQGELAALAGQAEVRAIVFDPLFALHATALPGLMERPPRLLSLGPVEGVTDLLAAARELPAERPTAPPLAADEPVTVFYTGGTLGNPKLAAQGRSLYDRMVDATHNAPWMRGQRALAATLITHGSGHLVSVQGLVAGATVVLLPSFEAGHALSVLREERINSAMFVPPMLYELLDHPDCRPGDFPHLESVFVGGAASAPERLRQACAVFGQVIGQGYGQSEALGISVMMPEEYDDEHPERWASVGRAIDGVEVEIRDEDGTALPDGETGELHVRGETRMLGYYRDPERTAAALSDGWLATGDVGYRDADGFLYLVDRAKDIIVTGRTSDNVYSKVLEDFLLTLDGVRNAAAVGVPDERYGEAVHVFLATDKDDSVDPAAVIAAVVAELGELYEPRGITQLRSLPVTRIGKVDKKALRATFTG</sequence>
<dbReference type="InterPro" id="IPR025110">
    <property type="entry name" value="AMP-bd_C"/>
</dbReference>
<evidence type="ECO:0000313" key="3">
    <source>
        <dbReference type="EMBL" id="GAA0421284.1"/>
    </source>
</evidence>
<dbReference type="InterPro" id="IPR050237">
    <property type="entry name" value="ATP-dep_AMP-bd_enzyme"/>
</dbReference>
<accession>A0ABP3IS05</accession>
<proteinExistence type="predicted"/>
<dbReference type="InterPro" id="IPR045851">
    <property type="entry name" value="AMP-bd_C_sf"/>
</dbReference>
<feature type="domain" description="AMP-dependent synthetase/ligase" evidence="1">
    <location>
        <begin position="21"/>
        <end position="379"/>
    </location>
</feature>
<dbReference type="Gene3D" id="3.30.300.30">
    <property type="match status" value="1"/>
</dbReference>
<reference evidence="4" key="1">
    <citation type="journal article" date="2019" name="Int. J. Syst. Evol. Microbiol.">
        <title>The Global Catalogue of Microorganisms (GCM) 10K type strain sequencing project: providing services to taxonomists for standard genome sequencing and annotation.</title>
        <authorList>
            <consortium name="The Broad Institute Genomics Platform"/>
            <consortium name="The Broad Institute Genome Sequencing Center for Infectious Disease"/>
            <person name="Wu L."/>
            <person name="Ma J."/>
        </authorList>
    </citation>
    <scope>NUCLEOTIDE SEQUENCE [LARGE SCALE GENOMIC DNA]</scope>
    <source>
        <strain evidence="4">JCM 4788</strain>
    </source>
</reference>
<dbReference type="Pfam" id="PF13193">
    <property type="entry name" value="AMP-binding_C"/>
    <property type="match status" value="1"/>
</dbReference>
<dbReference type="SUPFAM" id="SSF56801">
    <property type="entry name" value="Acetyl-CoA synthetase-like"/>
    <property type="match status" value="1"/>
</dbReference>
<name>A0ABP3IS05_9ACTN</name>
<dbReference type="Proteomes" id="UP001500879">
    <property type="component" value="Unassembled WGS sequence"/>
</dbReference>
<dbReference type="Gene3D" id="3.40.50.12780">
    <property type="entry name" value="N-terminal domain of ligase-like"/>
    <property type="match status" value="1"/>
</dbReference>
<evidence type="ECO:0000313" key="4">
    <source>
        <dbReference type="Proteomes" id="UP001500879"/>
    </source>
</evidence>
<evidence type="ECO:0000259" key="2">
    <source>
        <dbReference type="Pfam" id="PF13193"/>
    </source>
</evidence>
<dbReference type="EMBL" id="BAAABX010000051">
    <property type="protein sequence ID" value="GAA0421284.1"/>
    <property type="molecule type" value="Genomic_DNA"/>
</dbReference>
<organism evidence="3 4">
    <name type="scientific">Streptomyces luteireticuli</name>
    <dbReference type="NCBI Taxonomy" id="173858"/>
    <lineage>
        <taxon>Bacteria</taxon>
        <taxon>Bacillati</taxon>
        <taxon>Actinomycetota</taxon>
        <taxon>Actinomycetes</taxon>
        <taxon>Kitasatosporales</taxon>
        <taxon>Streptomycetaceae</taxon>
        <taxon>Streptomyces</taxon>
    </lineage>
</organism>
<protein>
    <submittedName>
        <fullName evidence="3">AMP-binding protein</fullName>
    </submittedName>
</protein>
<dbReference type="RefSeq" id="WP_344027903.1">
    <property type="nucleotide sequence ID" value="NZ_BAAABX010000051.1"/>
</dbReference>
<dbReference type="Pfam" id="PF00501">
    <property type="entry name" value="AMP-binding"/>
    <property type="match status" value="1"/>
</dbReference>
<evidence type="ECO:0000259" key="1">
    <source>
        <dbReference type="Pfam" id="PF00501"/>
    </source>
</evidence>
<gene>
    <name evidence="3" type="ORF">GCM10010357_48280</name>
</gene>
<dbReference type="InterPro" id="IPR042099">
    <property type="entry name" value="ANL_N_sf"/>
</dbReference>
<dbReference type="PANTHER" id="PTHR43767:SF7">
    <property type="entry name" value="MEDIUM_LONG-CHAIN-FATTY-ACID--COA LIGASE FADD8"/>
    <property type="match status" value="1"/>
</dbReference>
<dbReference type="InterPro" id="IPR000873">
    <property type="entry name" value="AMP-dep_synth/lig_dom"/>
</dbReference>
<keyword evidence="4" id="KW-1185">Reference proteome</keyword>
<comment type="caution">
    <text evidence="3">The sequence shown here is derived from an EMBL/GenBank/DDBJ whole genome shotgun (WGS) entry which is preliminary data.</text>
</comment>